<dbReference type="EnsemblPlants" id="AET6Gv20467100.1">
    <property type="protein sequence ID" value="AET6Gv20467100.1"/>
    <property type="gene ID" value="AET6Gv20467100"/>
</dbReference>
<proteinExistence type="predicted"/>
<dbReference type="STRING" id="200361.A0A453NSV7"/>
<protein>
    <submittedName>
        <fullName evidence="1">Uncharacterized protein</fullName>
    </submittedName>
</protein>
<reference evidence="2" key="1">
    <citation type="journal article" date="2014" name="Science">
        <title>Ancient hybridizations among the ancestral genomes of bread wheat.</title>
        <authorList>
            <consortium name="International Wheat Genome Sequencing Consortium,"/>
            <person name="Marcussen T."/>
            <person name="Sandve S.R."/>
            <person name="Heier L."/>
            <person name="Spannagl M."/>
            <person name="Pfeifer M."/>
            <person name="Jakobsen K.S."/>
            <person name="Wulff B.B."/>
            <person name="Steuernagel B."/>
            <person name="Mayer K.F."/>
            <person name="Olsen O.A."/>
        </authorList>
    </citation>
    <scope>NUCLEOTIDE SEQUENCE [LARGE SCALE GENOMIC DNA]</scope>
    <source>
        <strain evidence="2">cv. AL8/78</strain>
    </source>
</reference>
<dbReference type="InterPro" id="IPR023213">
    <property type="entry name" value="CAT-like_dom_sf"/>
</dbReference>
<evidence type="ECO:0000313" key="2">
    <source>
        <dbReference type="Proteomes" id="UP000015105"/>
    </source>
</evidence>
<reference evidence="1" key="4">
    <citation type="submission" date="2019-03" db="UniProtKB">
        <authorList>
            <consortium name="EnsemblPlants"/>
        </authorList>
    </citation>
    <scope>IDENTIFICATION</scope>
</reference>
<reference evidence="1" key="3">
    <citation type="journal article" date="2017" name="Nature">
        <title>Genome sequence of the progenitor of the wheat D genome Aegilops tauschii.</title>
        <authorList>
            <person name="Luo M.C."/>
            <person name="Gu Y.Q."/>
            <person name="Puiu D."/>
            <person name="Wang H."/>
            <person name="Twardziok S.O."/>
            <person name="Deal K.R."/>
            <person name="Huo N."/>
            <person name="Zhu T."/>
            <person name="Wang L."/>
            <person name="Wang Y."/>
            <person name="McGuire P.E."/>
            <person name="Liu S."/>
            <person name="Long H."/>
            <person name="Ramasamy R.K."/>
            <person name="Rodriguez J.C."/>
            <person name="Van S.L."/>
            <person name="Yuan L."/>
            <person name="Wang Z."/>
            <person name="Xia Z."/>
            <person name="Xiao L."/>
            <person name="Anderson O.D."/>
            <person name="Ouyang S."/>
            <person name="Liang Y."/>
            <person name="Zimin A.V."/>
            <person name="Pertea G."/>
            <person name="Qi P."/>
            <person name="Bennetzen J.L."/>
            <person name="Dai X."/>
            <person name="Dawson M.W."/>
            <person name="Muller H.G."/>
            <person name="Kugler K."/>
            <person name="Rivarola-Duarte L."/>
            <person name="Spannagl M."/>
            <person name="Mayer K.F.X."/>
            <person name="Lu F.H."/>
            <person name="Bevan M.W."/>
            <person name="Leroy P."/>
            <person name="Li P."/>
            <person name="You F.M."/>
            <person name="Sun Q."/>
            <person name="Liu Z."/>
            <person name="Lyons E."/>
            <person name="Wicker T."/>
            <person name="Salzberg S.L."/>
            <person name="Devos K.M."/>
            <person name="Dvorak J."/>
        </authorList>
    </citation>
    <scope>NUCLEOTIDE SEQUENCE [LARGE SCALE GENOMIC DNA]</scope>
    <source>
        <strain evidence="1">cv. AL8/78</strain>
    </source>
</reference>
<evidence type="ECO:0000313" key="1">
    <source>
        <dbReference type="EnsemblPlants" id="AET6Gv20467100.1"/>
    </source>
</evidence>
<organism evidence="1 2">
    <name type="scientific">Aegilops tauschii subsp. strangulata</name>
    <name type="common">Goatgrass</name>
    <dbReference type="NCBI Taxonomy" id="200361"/>
    <lineage>
        <taxon>Eukaryota</taxon>
        <taxon>Viridiplantae</taxon>
        <taxon>Streptophyta</taxon>
        <taxon>Embryophyta</taxon>
        <taxon>Tracheophyta</taxon>
        <taxon>Spermatophyta</taxon>
        <taxon>Magnoliopsida</taxon>
        <taxon>Liliopsida</taxon>
        <taxon>Poales</taxon>
        <taxon>Poaceae</taxon>
        <taxon>BOP clade</taxon>
        <taxon>Pooideae</taxon>
        <taxon>Triticodae</taxon>
        <taxon>Triticeae</taxon>
        <taxon>Triticinae</taxon>
        <taxon>Aegilops</taxon>
    </lineage>
</organism>
<accession>A0A453NSV7</accession>
<dbReference type="GO" id="GO:0016747">
    <property type="term" value="F:acyltransferase activity, transferring groups other than amino-acyl groups"/>
    <property type="evidence" value="ECO:0007669"/>
    <property type="project" value="UniProtKB-ARBA"/>
</dbReference>
<sequence>MQAGWLHEEAGRKLVVDCAEKGVVFMEADVDIAVAKLSNTRCPPLLFFEEFIGDDNVYRASPLGVLLAAVADKPLVSVVRQTSHCISDVPVWYPSASAITTMPGPERALPWLLL</sequence>
<name>A0A453NSV7_AEGTS</name>
<dbReference type="Gramene" id="AET6Gv20467100.1">
    <property type="protein sequence ID" value="AET6Gv20467100.1"/>
    <property type="gene ID" value="AET6Gv20467100"/>
</dbReference>
<keyword evidence="2" id="KW-1185">Reference proteome</keyword>
<reference evidence="1" key="5">
    <citation type="journal article" date="2021" name="G3 (Bethesda)">
        <title>Aegilops tauschii genome assembly Aet v5.0 features greater sequence contiguity and improved annotation.</title>
        <authorList>
            <person name="Wang L."/>
            <person name="Zhu T."/>
            <person name="Rodriguez J.C."/>
            <person name="Deal K.R."/>
            <person name="Dubcovsky J."/>
            <person name="McGuire P.E."/>
            <person name="Lux T."/>
            <person name="Spannagl M."/>
            <person name="Mayer K.F.X."/>
            <person name="Baldrich P."/>
            <person name="Meyers B.C."/>
            <person name="Huo N."/>
            <person name="Gu Y.Q."/>
            <person name="Zhou H."/>
            <person name="Devos K.M."/>
            <person name="Bennetzen J.L."/>
            <person name="Unver T."/>
            <person name="Budak H."/>
            <person name="Gulick P.J."/>
            <person name="Galiba G."/>
            <person name="Kalapos B."/>
            <person name="Nelson D.R."/>
            <person name="Li P."/>
            <person name="You F.M."/>
            <person name="Luo M.C."/>
            <person name="Dvorak J."/>
        </authorList>
    </citation>
    <scope>NUCLEOTIDE SEQUENCE [LARGE SCALE GENOMIC DNA]</scope>
    <source>
        <strain evidence="1">cv. AL8/78</strain>
    </source>
</reference>
<dbReference type="AlphaFoldDB" id="A0A453NSV7"/>
<reference evidence="2" key="2">
    <citation type="journal article" date="2017" name="Nat. Plants">
        <title>The Aegilops tauschii genome reveals multiple impacts of transposons.</title>
        <authorList>
            <person name="Zhao G."/>
            <person name="Zou C."/>
            <person name="Li K."/>
            <person name="Wang K."/>
            <person name="Li T."/>
            <person name="Gao L."/>
            <person name="Zhang X."/>
            <person name="Wang H."/>
            <person name="Yang Z."/>
            <person name="Liu X."/>
            <person name="Jiang W."/>
            <person name="Mao L."/>
            <person name="Kong X."/>
            <person name="Jiao Y."/>
            <person name="Jia J."/>
        </authorList>
    </citation>
    <scope>NUCLEOTIDE SEQUENCE [LARGE SCALE GENOMIC DNA]</scope>
    <source>
        <strain evidence="2">cv. AL8/78</strain>
    </source>
</reference>
<dbReference type="Gene3D" id="3.30.559.10">
    <property type="entry name" value="Chloramphenicol acetyltransferase-like domain"/>
    <property type="match status" value="1"/>
</dbReference>
<dbReference type="Proteomes" id="UP000015105">
    <property type="component" value="Chromosome 6D"/>
</dbReference>